<sequence length="250" mass="27758">MLMSSYSNIPLRKFNPSTRMFMSLTIIVLLFTVSSIPAVAVLLIATLAISIVGGVGKHALKVLKIAAPMLLFAFLLWALLHNYSLFYSSSNTGFAVDFGIYMTLRLVALIVAPLIFIATTTPSELIASLESLKMPRNLVFLLGLTLRHISGIAYEYKAIKEAQTSRGVELDKGFLVKRIRNYIPVIIPLLIRSVEVADKVTLAMELKLYGKGKRTRFFTYEFKLADYVAISMSLAVLALFLYFKLAFGGI</sequence>
<name>A0A497F220_9CREN</name>
<evidence type="ECO:0000256" key="5">
    <source>
        <dbReference type="ARBA" id="ARBA00023136"/>
    </source>
</evidence>
<dbReference type="PANTHER" id="PTHR34857">
    <property type="entry name" value="SLL0384 PROTEIN"/>
    <property type="match status" value="1"/>
</dbReference>
<feature type="transmembrane region" description="Helical" evidence="6">
    <location>
        <begin position="98"/>
        <end position="118"/>
    </location>
</feature>
<keyword evidence="4 6" id="KW-1133">Transmembrane helix</keyword>
<evidence type="ECO:0000313" key="8">
    <source>
        <dbReference type="Proteomes" id="UP000269499"/>
    </source>
</evidence>
<organism evidence="7 8">
    <name type="scientific">Thermoproteota archaeon</name>
    <dbReference type="NCBI Taxonomy" id="2056631"/>
    <lineage>
        <taxon>Archaea</taxon>
        <taxon>Thermoproteota</taxon>
    </lineage>
</organism>
<reference evidence="7 8" key="1">
    <citation type="submission" date="2018-06" db="EMBL/GenBank/DDBJ databases">
        <title>Extensive metabolic versatility and redundancy in microbially diverse, dynamic hydrothermal sediments.</title>
        <authorList>
            <person name="Dombrowski N."/>
            <person name="Teske A."/>
            <person name="Baker B.J."/>
        </authorList>
    </citation>
    <scope>NUCLEOTIDE SEQUENCE [LARGE SCALE GENOMIC DNA]</scope>
    <source>
        <strain evidence="7">B20_G2</strain>
    </source>
</reference>
<comment type="caution">
    <text evidence="7">The sequence shown here is derived from an EMBL/GenBank/DDBJ whole genome shotgun (WGS) entry which is preliminary data.</text>
</comment>
<evidence type="ECO:0000256" key="2">
    <source>
        <dbReference type="ARBA" id="ARBA00022475"/>
    </source>
</evidence>
<dbReference type="InterPro" id="IPR051611">
    <property type="entry name" value="ECF_transporter_component"/>
</dbReference>
<feature type="transmembrane region" description="Helical" evidence="6">
    <location>
        <begin position="65"/>
        <end position="86"/>
    </location>
</feature>
<gene>
    <name evidence="7" type="ORF">DRJ26_03035</name>
</gene>
<feature type="transmembrane region" description="Helical" evidence="6">
    <location>
        <begin position="21"/>
        <end position="53"/>
    </location>
</feature>
<accession>A0A497F220</accession>
<dbReference type="EMBL" id="QMRA01000055">
    <property type="protein sequence ID" value="RLE53694.1"/>
    <property type="molecule type" value="Genomic_DNA"/>
</dbReference>
<evidence type="ECO:0000256" key="6">
    <source>
        <dbReference type="SAM" id="Phobius"/>
    </source>
</evidence>
<comment type="subcellular location">
    <subcellularLocation>
        <location evidence="1">Membrane</location>
        <topology evidence="1">Multi-pass membrane protein</topology>
    </subcellularLocation>
</comment>
<evidence type="ECO:0008006" key="9">
    <source>
        <dbReference type="Google" id="ProtNLM"/>
    </source>
</evidence>
<proteinExistence type="predicted"/>
<protein>
    <recommendedName>
        <fullName evidence="9">Energy-coupling factor transporter transmembrane protein EcfT</fullName>
    </recommendedName>
</protein>
<evidence type="ECO:0000313" key="7">
    <source>
        <dbReference type="EMBL" id="RLE53694.1"/>
    </source>
</evidence>
<dbReference type="Proteomes" id="UP000269499">
    <property type="component" value="Unassembled WGS sequence"/>
</dbReference>
<evidence type="ECO:0000256" key="1">
    <source>
        <dbReference type="ARBA" id="ARBA00004141"/>
    </source>
</evidence>
<dbReference type="AlphaFoldDB" id="A0A497F220"/>
<feature type="transmembrane region" description="Helical" evidence="6">
    <location>
        <begin position="224"/>
        <end position="243"/>
    </location>
</feature>
<dbReference type="GO" id="GO:0005886">
    <property type="term" value="C:plasma membrane"/>
    <property type="evidence" value="ECO:0007669"/>
    <property type="project" value="UniProtKB-ARBA"/>
</dbReference>
<dbReference type="InterPro" id="IPR003339">
    <property type="entry name" value="ABC/ECF_trnsptr_transmembrane"/>
</dbReference>
<evidence type="ECO:0000256" key="4">
    <source>
        <dbReference type="ARBA" id="ARBA00022989"/>
    </source>
</evidence>
<keyword evidence="2" id="KW-1003">Cell membrane</keyword>
<evidence type="ECO:0000256" key="3">
    <source>
        <dbReference type="ARBA" id="ARBA00022692"/>
    </source>
</evidence>
<dbReference type="CDD" id="cd16914">
    <property type="entry name" value="EcfT"/>
    <property type="match status" value="1"/>
</dbReference>
<dbReference type="Pfam" id="PF02361">
    <property type="entry name" value="CbiQ"/>
    <property type="match status" value="1"/>
</dbReference>
<keyword evidence="3 6" id="KW-0812">Transmembrane</keyword>
<keyword evidence="5 6" id="KW-0472">Membrane</keyword>
<dbReference type="PANTHER" id="PTHR34857:SF2">
    <property type="entry name" value="SLL0384 PROTEIN"/>
    <property type="match status" value="1"/>
</dbReference>